<feature type="compositionally biased region" description="Basic and acidic residues" evidence="10">
    <location>
        <begin position="246"/>
        <end position="256"/>
    </location>
</feature>
<feature type="region of interest" description="Disordered" evidence="10">
    <location>
        <begin position="1"/>
        <end position="326"/>
    </location>
</feature>
<keyword evidence="3" id="KW-1003">Cell membrane</keyword>
<sequence length="565" mass="59729">MDSHCDCAEPPAAEQPSGRINKTAFKLFKRRKSGGTMPSIFGVRSKGGEGKGASKAGMVRSRTHDGLADAVLESSKKEEPGGGDPQSKEAQGRPAGSLGVSPGGSVAKSHSFFSLLRKNGRPENGKAESADQRAGGRQKKGLKGIFSSMRWHKKDKNGKEERGETSDIQSGLIMPGSLTASLECIKEETPKPLSETPNSAGDPGLEPPREKRSGEAHASAEEPEAGGGESRDSSPPPGEDPAAAGRRPEELSREQPDPGAGEVGTAKDAAITGCGDIIADHEEDVGGGSGSCEKSTPGAGKLGASKKHPTMLAYQGGGEEMASPDQVDDTCLQEFWDMLSQTEETQTEEGRGGGGGTRKLEGLKENRGTEGAQNRVAVKRGGLHQIPIHLNHKEEQKGREKEQHEGVPNSDEGYWDSTTPGPEEDGSASIQKETIPRDSYSGDALYDLYAEPDENPPVGPTEEEVTCVPRPKPVSPITTTCSLKTPSSTVKDSKIPISIKHLSSHPASHGADTSNSHHVAHHHLAKSEMHRTKIPVSKVLVRRISNRGLAGTTMKAATYQDSAKK</sequence>
<feature type="compositionally biased region" description="Basic and acidic residues" evidence="10">
    <location>
        <begin position="391"/>
        <end position="405"/>
    </location>
</feature>
<keyword evidence="12" id="KW-1185">Reference proteome</keyword>
<dbReference type="GO" id="GO:0008013">
    <property type="term" value="F:beta-catenin binding"/>
    <property type="evidence" value="ECO:0007669"/>
    <property type="project" value="TreeGrafter"/>
</dbReference>
<evidence type="ECO:0000256" key="3">
    <source>
        <dbReference type="ARBA" id="ARBA00022475"/>
    </source>
</evidence>
<accession>A0A7K8TYY0</accession>
<evidence type="ECO:0000256" key="1">
    <source>
        <dbReference type="ARBA" id="ARBA00004202"/>
    </source>
</evidence>
<feature type="compositionally biased region" description="Basic and acidic residues" evidence="10">
    <location>
        <begin position="358"/>
        <end position="368"/>
    </location>
</feature>
<protein>
    <recommendedName>
        <fullName evidence="8">APC membrane recruitment protein 2</fullName>
    </recommendedName>
    <alternativeName>
        <fullName evidence="9">Protein FAM123A</fullName>
    </alternativeName>
</protein>
<evidence type="ECO:0000256" key="7">
    <source>
        <dbReference type="ARBA" id="ARBA00037665"/>
    </source>
</evidence>
<feature type="compositionally biased region" description="Polar residues" evidence="10">
    <location>
        <begin position="476"/>
        <end position="490"/>
    </location>
</feature>
<proteinExistence type="inferred from homology"/>
<dbReference type="AlphaFoldDB" id="A0A7K8TYY0"/>
<reference evidence="11 12" key="1">
    <citation type="submission" date="2019-09" db="EMBL/GenBank/DDBJ databases">
        <title>Bird 10,000 Genomes (B10K) Project - Family phase.</title>
        <authorList>
            <person name="Zhang G."/>
        </authorList>
    </citation>
    <scope>NUCLEOTIDE SEQUENCE [LARGE SCALE GENOMIC DNA]</scope>
    <source>
        <strain evidence="11">B10K-CU-031-11</strain>
        <tissue evidence="11">Muscle</tissue>
    </source>
</reference>
<feature type="region of interest" description="Disordered" evidence="10">
    <location>
        <begin position="338"/>
        <end position="492"/>
    </location>
</feature>
<dbReference type="InterPro" id="IPR019003">
    <property type="entry name" value="AMER"/>
</dbReference>
<evidence type="ECO:0000256" key="8">
    <source>
        <dbReference type="ARBA" id="ARBA00039511"/>
    </source>
</evidence>
<feature type="non-terminal residue" evidence="11">
    <location>
        <position position="565"/>
    </location>
</feature>
<feature type="non-terminal residue" evidence="11">
    <location>
        <position position="1"/>
    </location>
</feature>
<comment type="similarity">
    <text evidence="2">Belongs to the Amer family.</text>
</comment>
<feature type="compositionally biased region" description="Basic and acidic residues" evidence="10">
    <location>
        <begin position="120"/>
        <end position="131"/>
    </location>
</feature>
<feature type="compositionally biased region" description="Basic and acidic residues" evidence="10">
    <location>
        <begin position="74"/>
        <end position="91"/>
    </location>
</feature>
<dbReference type="Pfam" id="PF09422">
    <property type="entry name" value="AMER"/>
    <property type="match status" value="1"/>
</dbReference>
<name>A0A7K8TYY0_OCEOC</name>
<evidence type="ECO:0000256" key="2">
    <source>
        <dbReference type="ARBA" id="ARBA00007750"/>
    </source>
</evidence>
<dbReference type="EMBL" id="VWZA01000516">
    <property type="protein sequence ID" value="NXF47271.1"/>
    <property type="molecule type" value="Genomic_DNA"/>
</dbReference>
<dbReference type="GO" id="GO:0005546">
    <property type="term" value="F:phosphatidylinositol-4,5-bisphosphate binding"/>
    <property type="evidence" value="ECO:0007669"/>
    <property type="project" value="TreeGrafter"/>
</dbReference>
<evidence type="ECO:0000256" key="4">
    <source>
        <dbReference type="ARBA" id="ARBA00022687"/>
    </source>
</evidence>
<gene>
    <name evidence="11" type="primary">Amer2</name>
    <name evidence="11" type="ORF">OCEOCE_R12631</name>
</gene>
<evidence type="ECO:0000256" key="5">
    <source>
        <dbReference type="ARBA" id="ARBA00023121"/>
    </source>
</evidence>
<evidence type="ECO:0000256" key="9">
    <source>
        <dbReference type="ARBA" id="ARBA00042108"/>
    </source>
</evidence>
<organism evidence="11 12">
    <name type="scientific">Oceanites oceanicus</name>
    <name type="common">Wilson's storm petrel</name>
    <name type="synonym">Procellaria oceanica</name>
    <dbReference type="NCBI Taxonomy" id="79653"/>
    <lineage>
        <taxon>Eukaryota</taxon>
        <taxon>Metazoa</taxon>
        <taxon>Chordata</taxon>
        <taxon>Craniata</taxon>
        <taxon>Vertebrata</taxon>
        <taxon>Euteleostomi</taxon>
        <taxon>Archelosauria</taxon>
        <taxon>Archosauria</taxon>
        <taxon>Dinosauria</taxon>
        <taxon>Saurischia</taxon>
        <taxon>Theropoda</taxon>
        <taxon>Coelurosauria</taxon>
        <taxon>Aves</taxon>
        <taxon>Neognathae</taxon>
        <taxon>Neoaves</taxon>
        <taxon>Aequornithes</taxon>
        <taxon>Procellariiformes</taxon>
        <taxon>Hydrobatidae</taxon>
        <taxon>Oceanites</taxon>
    </lineage>
</organism>
<evidence type="ECO:0000313" key="11">
    <source>
        <dbReference type="EMBL" id="NXF47271.1"/>
    </source>
</evidence>
<dbReference type="GO" id="GO:0016055">
    <property type="term" value="P:Wnt signaling pathway"/>
    <property type="evidence" value="ECO:0007669"/>
    <property type="project" value="UniProtKB-KW"/>
</dbReference>
<feature type="compositionally biased region" description="Basic and acidic residues" evidence="10">
    <location>
        <begin position="207"/>
        <end position="220"/>
    </location>
</feature>
<dbReference type="PANTHER" id="PTHR22237">
    <property type="entry name" value="APC MEMBRANE RECRUITMENT PROTEIN 2-RELATED"/>
    <property type="match status" value="1"/>
</dbReference>
<evidence type="ECO:0000256" key="6">
    <source>
        <dbReference type="ARBA" id="ARBA00023136"/>
    </source>
</evidence>
<keyword evidence="4" id="KW-0879">Wnt signaling pathway</keyword>
<evidence type="ECO:0000313" key="12">
    <source>
        <dbReference type="Proteomes" id="UP000569728"/>
    </source>
</evidence>
<dbReference type="PANTHER" id="PTHR22237:SF1">
    <property type="entry name" value="APC MEMBRANE RECRUITMENT PROTEIN 2"/>
    <property type="match status" value="1"/>
</dbReference>
<keyword evidence="6" id="KW-0472">Membrane</keyword>
<dbReference type="GO" id="GO:0060828">
    <property type="term" value="P:regulation of canonical Wnt signaling pathway"/>
    <property type="evidence" value="ECO:0007669"/>
    <property type="project" value="TreeGrafter"/>
</dbReference>
<dbReference type="OrthoDB" id="9943219at2759"/>
<comment type="subcellular location">
    <subcellularLocation>
        <location evidence="1">Cell membrane</location>
        <topology evidence="1">Peripheral membrane protein</topology>
    </subcellularLocation>
</comment>
<comment type="caution">
    <text evidence="11">The sequence shown here is derived from an EMBL/GenBank/DDBJ whole genome shotgun (WGS) entry which is preliminary data.</text>
</comment>
<comment type="function">
    <text evidence="7">Negative regulator of the canonical Wnt signaling pathway involved in neuroectodermal patterning. Acts by specifically binding phosphatidylinositol 4,5-bisphosphate (PtdIns(4,5)P2), translocating to the cell membrane and interacting with key regulators of the canonical Wnt signaling pathway, such as components of the beta-catenin destruction complex.</text>
</comment>
<evidence type="ECO:0000256" key="10">
    <source>
        <dbReference type="SAM" id="MobiDB-lite"/>
    </source>
</evidence>
<dbReference type="GO" id="GO:0005886">
    <property type="term" value="C:plasma membrane"/>
    <property type="evidence" value="ECO:0007669"/>
    <property type="project" value="UniProtKB-SubCell"/>
</dbReference>
<keyword evidence="5" id="KW-0446">Lipid-binding</keyword>
<dbReference type="Proteomes" id="UP000569728">
    <property type="component" value="Unassembled WGS sequence"/>
</dbReference>